<reference evidence="1 2" key="1">
    <citation type="submission" date="2014-09" db="EMBL/GenBank/DDBJ databases">
        <title>Genome sequence of Flavobacterium aquidurense RC62.</title>
        <authorList>
            <person name="Kim J.F."/>
            <person name="Kwak M.-J."/>
        </authorList>
    </citation>
    <scope>NUCLEOTIDE SEQUENCE [LARGE SCALE GENOMIC DNA]</scope>
    <source>
        <strain evidence="1 2">RC62</strain>
    </source>
</reference>
<protein>
    <submittedName>
        <fullName evidence="1">Uncharacterized protein</fullName>
    </submittedName>
</protein>
<organism evidence="1 2">
    <name type="scientific">Flavobacterium aquidurense</name>
    <dbReference type="NCBI Taxonomy" id="362413"/>
    <lineage>
        <taxon>Bacteria</taxon>
        <taxon>Pseudomonadati</taxon>
        <taxon>Bacteroidota</taxon>
        <taxon>Flavobacteriia</taxon>
        <taxon>Flavobacteriales</taxon>
        <taxon>Flavobacteriaceae</taxon>
        <taxon>Flavobacterium</taxon>
    </lineage>
</organism>
<gene>
    <name evidence="1" type="ORF">RC62_221</name>
</gene>
<dbReference type="AlphaFoldDB" id="A0A0Q0W1A0"/>
<dbReference type="EMBL" id="JRLF01000010">
    <property type="protein sequence ID" value="KQB40334.1"/>
    <property type="molecule type" value="Genomic_DNA"/>
</dbReference>
<name>A0A0Q0W1A0_9FLAO</name>
<evidence type="ECO:0000313" key="1">
    <source>
        <dbReference type="EMBL" id="KQB40334.1"/>
    </source>
</evidence>
<comment type="caution">
    <text evidence="1">The sequence shown here is derived from an EMBL/GenBank/DDBJ whole genome shotgun (WGS) entry which is preliminary data.</text>
</comment>
<proteinExistence type="predicted"/>
<dbReference type="PATRIC" id="fig|362413.3.peg.212"/>
<dbReference type="Proteomes" id="UP000050443">
    <property type="component" value="Unassembled WGS sequence"/>
</dbReference>
<dbReference type="GeneID" id="29644923"/>
<accession>A0A0Q0W1A0</accession>
<dbReference type="STRING" id="362413.RC62_221"/>
<sequence>MLIYPESIIFKLYKYTSYQNFTFTKTYLVKFQHIDIQQHKNKNLTKNLTLIFTIIKNTTQSL</sequence>
<evidence type="ECO:0000313" key="2">
    <source>
        <dbReference type="Proteomes" id="UP000050443"/>
    </source>
</evidence>